<proteinExistence type="predicted"/>
<comment type="caution">
    <text evidence="1">The sequence shown here is derived from an EMBL/GenBank/DDBJ whole genome shotgun (WGS) entry which is preliminary data.</text>
</comment>
<dbReference type="EMBL" id="JAYMRU010000032">
    <property type="protein sequence ID" value="MEM5404647.1"/>
    <property type="molecule type" value="Genomic_DNA"/>
</dbReference>
<name>A0ACC6RSX5_9BURK</name>
<gene>
    <name evidence="1" type="ORF">VSR83_32275</name>
</gene>
<accession>A0ACC6RSX5</accession>
<protein>
    <submittedName>
        <fullName evidence="1">Uncharacterized protein</fullName>
    </submittedName>
</protein>
<reference evidence="1" key="1">
    <citation type="submission" date="2024-01" db="EMBL/GenBank/DDBJ databases">
        <title>The diversity of rhizobia nodulating Mimosa spp. in eleven states of Brazil covering several biomes is determined by host plant, location, and edaphic factors.</title>
        <authorList>
            <person name="Rouws L."/>
            <person name="Barauna A."/>
            <person name="Beukes C."/>
            <person name="De Faria S.M."/>
            <person name="Gross E."/>
            <person name="Dos Reis Junior F.B."/>
            <person name="Simon M."/>
            <person name="Maluk M."/>
            <person name="Odee D.W."/>
            <person name="Kenicer G."/>
            <person name="Young J.P.W."/>
            <person name="Reis V.M."/>
            <person name="Zilli J."/>
            <person name="James E.K."/>
        </authorList>
    </citation>
    <scope>NUCLEOTIDE SEQUENCE</scope>
    <source>
        <strain evidence="1">JPY452</strain>
    </source>
</reference>
<dbReference type="Proteomes" id="UP001392318">
    <property type="component" value="Unassembled WGS sequence"/>
</dbReference>
<organism evidence="1 2">
    <name type="scientific">Paraburkholderia unamae</name>
    <dbReference type="NCBI Taxonomy" id="219649"/>
    <lineage>
        <taxon>Bacteria</taxon>
        <taxon>Pseudomonadati</taxon>
        <taxon>Pseudomonadota</taxon>
        <taxon>Betaproteobacteria</taxon>
        <taxon>Burkholderiales</taxon>
        <taxon>Burkholderiaceae</taxon>
        <taxon>Paraburkholderia</taxon>
    </lineage>
</organism>
<sequence length="101" mass="10974">MPQKLVSNPGANSQTRICSFPCGEVLVDIRYGDGVTRLSDLDDIQTRGEIRIVVLDSIERVDERLRAQIGKLNDGDALIVFVANEEMSSAAANTLKISARG</sequence>
<keyword evidence="2" id="KW-1185">Reference proteome</keyword>
<evidence type="ECO:0000313" key="2">
    <source>
        <dbReference type="Proteomes" id="UP001392318"/>
    </source>
</evidence>
<evidence type="ECO:0000313" key="1">
    <source>
        <dbReference type="EMBL" id="MEM5404647.1"/>
    </source>
</evidence>